<dbReference type="InterPro" id="IPR029058">
    <property type="entry name" value="AB_hydrolase_fold"/>
</dbReference>
<dbReference type="Pfam" id="PF12146">
    <property type="entry name" value="Hydrolase_4"/>
    <property type="match status" value="1"/>
</dbReference>
<evidence type="ECO:0000313" key="2">
    <source>
        <dbReference type="EMBL" id="HIX82612.1"/>
    </source>
</evidence>
<comment type="caution">
    <text evidence="2">The sequence shown here is derived from an EMBL/GenBank/DDBJ whole genome shotgun (WGS) entry which is preliminary data.</text>
</comment>
<keyword evidence="2" id="KW-0378">Hydrolase</keyword>
<feature type="domain" description="Serine aminopeptidase S33" evidence="1">
    <location>
        <begin position="16"/>
        <end position="175"/>
    </location>
</feature>
<dbReference type="GO" id="GO:0016787">
    <property type="term" value="F:hydrolase activity"/>
    <property type="evidence" value="ECO:0007669"/>
    <property type="project" value="UniProtKB-KW"/>
</dbReference>
<dbReference type="Gene3D" id="3.40.50.1820">
    <property type="entry name" value="alpha/beta hydrolase"/>
    <property type="match status" value="1"/>
</dbReference>
<protein>
    <submittedName>
        <fullName evidence="2">Alpha/beta hydrolase</fullName>
    </submittedName>
</protein>
<dbReference type="InterPro" id="IPR022742">
    <property type="entry name" value="Hydrolase_4"/>
</dbReference>
<name>A0A9D1XP33_9FIRM</name>
<accession>A0A9D1XP33</accession>
<gene>
    <name evidence="2" type="ORF">H9980_11690</name>
</gene>
<dbReference type="EMBL" id="DXET01000258">
    <property type="protein sequence ID" value="HIX82612.1"/>
    <property type="molecule type" value="Genomic_DNA"/>
</dbReference>
<sequence>MQDTKIYSYIFKPQGKIRGIIQIVHGITEHMGRYQEFANYCTNHGFIVYGIDLVGHGKSLYQGHIKGYFGKEGSWENVVNDVYNSYLQIKEKYPDLPYYLIGFSLGSFIVRNLMIENRSLKINACLLLGTGYQSPILLKMVKFVVKQNGKKAGEEHSTSLIDNLAFKNYNKKFKDASSNADWLLEDKKARKQCLPLLWTMEKDVTMRSS</sequence>
<evidence type="ECO:0000259" key="1">
    <source>
        <dbReference type="Pfam" id="PF12146"/>
    </source>
</evidence>
<dbReference type="InterPro" id="IPR051044">
    <property type="entry name" value="MAG_DAG_Lipase"/>
</dbReference>
<reference evidence="2" key="2">
    <citation type="submission" date="2021-04" db="EMBL/GenBank/DDBJ databases">
        <authorList>
            <person name="Gilroy R."/>
        </authorList>
    </citation>
    <scope>NUCLEOTIDE SEQUENCE</scope>
    <source>
        <strain evidence="2">ChiGjej1B1-14440</strain>
    </source>
</reference>
<dbReference type="Proteomes" id="UP000886724">
    <property type="component" value="Unassembled WGS sequence"/>
</dbReference>
<reference evidence="2" key="1">
    <citation type="journal article" date="2021" name="PeerJ">
        <title>Extensive microbial diversity within the chicken gut microbiome revealed by metagenomics and culture.</title>
        <authorList>
            <person name="Gilroy R."/>
            <person name="Ravi A."/>
            <person name="Getino M."/>
            <person name="Pursley I."/>
            <person name="Horton D.L."/>
            <person name="Alikhan N.F."/>
            <person name="Baker D."/>
            <person name="Gharbi K."/>
            <person name="Hall N."/>
            <person name="Watson M."/>
            <person name="Adriaenssens E.M."/>
            <person name="Foster-Nyarko E."/>
            <person name="Jarju S."/>
            <person name="Secka A."/>
            <person name="Antonio M."/>
            <person name="Oren A."/>
            <person name="Chaudhuri R.R."/>
            <person name="La Ragione R."/>
            <person name="Hildebrand F."/>
            <person name="Pallen M.J."/>
        </authorList>
    </citation>
    <scope>NUCLEOTIDE SEQUENCE</scope>
    <source>
        <strain evidence="2">ChiGjej1B1-14440</strain>
    </source>
</reference>
<dbReference type="AlphaFoldDB" id="A0A9D1XP33"/>
<evidence type="ECO:0000313" key="3">
    <source>
        <dbReference type="Proteomes" id="UP000886724"/>
    </source>
</evidence>
<dbReference type="SUPFAM" id="SSF53474">
    <property type="entry name" value="alpha/beta-Hydrolases"/>
    <property type="match status" value="1"/>
</dbReference>
<proteinExistence type="predicted"/>
<organism evidence="2 3">
    <name type="scientific">Candidatus Erysipelatoclostridium merdavium</name>
    <dbReference type="NCBI Taxonomy" id="2838566"/>
    <lineage>
        <taxon>Bacteria</taxon>
        <taxon>Bacillati</taxon>
        <taxon>Bacillota</taxon>
        <taxon>Erysipelotrichia</taxon>
        <taxon>Erysipelotrichales</taxon>
        <taxon>Erysipelotrichales incertae sedis</taxon>
    </lineage>
</organism>
<dbReference type="PANTHER" id="PTHR11614">
    <property type="entry name" value="PHOSPHOLIPASE-RELATED"/>
    <property type="match status" value="1"/>
</dbReference>